<comment type="caution">
    <text evidence="3">The sequence shown here is derived from an EMBL/GenBank/DDBJ whole genome shotgun (WGS) entry which is preliminary data.</text>
</comment>
<feature type="region of interest" description="Disordered" evidence="1">
    <location>
        <begin position="289"/>
        <end position="329"/>
    </location>
</feature>
<proteinExistence type="predicted"/>
<name>A0AA39YLY4_9PEZI</name>
<sequence>MLSLLFTAALATATPLSTRQDKQYPPHATSTAFTLIANITSATPNPVFNPPITNWVLTTQRVGAGQYVAILAPDPKTPSTILFVNGTAADIPAENTSVMSLPLDSTNGLIPMGMQFGTTTGRLATVGINFGNGYIGTGISGTINETVYGGSVELHQKHAKLFPPAGMQWGTFIVRKEEHPVYSSPEYPVFWARAGVAEVPAHCEEIVLLAQCAELPEGVKGEKELNIVRAEVACYGDVKTIDWSKWSGNRMHIGAGSSGMVYTISESRPDLDDRQGHADLTIKGILLLPPSSSQAIDPAKKMPQKQPKHPSYMPILPEPQREPQQQARP</sequence>
<accession>A0AA39YLY4</accession>
<dbReference type="EMBL" id="JAULSV010000001">
    <property type="protein sequence ID" value="KAK0654961.1"/>
    <property type="molecule type" value="Genomic_DNA"/>
</dbReference>
<dbReference type="InterPro" id="IPR057229">
    <property type="entry name" value="DUF7907"/>
</dbReference>
<organism evidence="3 4">
    <name type="scientific">Cercophora newfieldiana</name>
    <dbReference type="NCBI Taxonomy" id="92897"/>
    <lineage>
        <taxon>Eukaryota</taxon>
        <taxon>Fungi</taxon>
        <taxon>Dikarya</taxon>
        <taxon>Ascomycota</taxon>
        <taxon>Pezizomycotina</taxon>
        <taxon>Sordariomycetes</taxon>
        <taxon>Sordariomycetidae</taxon>
        <taxon>Sordariales</taxon>
        <taxon>Lasiosphaeriaceae</taxon>
        <taxon>Cercophora</taxon>
    </lineage>
</organism>
<protein>
    <recommendedName>
        <fullName evidence="2">DUF7907 domain-containing protein</fullName>
    </recommendedName>
</protein>
<evidence type="ECO:0000313" key="4">
    <source>
        <dbReference type="Proteomes" id="UP001174936"/>
    </source>
</evidence>
<evidence type="ECO:0000256" key="1">
    <source>
        <dbReference type="SAM" id="MobiDB-lite"/>
    </source>
</evidence>
<dbReference type="AlphaFoldDB" id="A0AA39YLY4"/>
<gene>
    <name evidence="3" type="ORF">B0T16DRAFT_383948</name>
</gene>
<evidence type="ECO:0000259" key="2">
    <source>
        <dbReference type="Pfam" id="PF25484"/>
    </source>
</evidence>
<dbReference type="Proteomes" id="UP001174936">
    <property type="component" value="Unassembled WGS sequence"/>
</dbReference>
<evidence type="ECO:0000313" key="3">
    <source>
        <dbReference type="EMBL" id="KAK0654961.1"/>
    </source>
</evidence>
<dbReference type="Pfam" id="PF25484">
    <property type="entry name" value="DUF7907"/>
    <property type="match status" value="1"/>
</dbReference>
<reference evidence="3" key="1">
    <citation type="submission" date="2023-06" db="EMBL/GenBank/DDBJ databases">
        <title>Genome-scale phylogeny and comparative genomics of the fungal order Sordariales.</title>
        <authorList>
            <consortium name="Lawrence Berkeley National Laboratory"/>
            <person name="Hensen N."/>
            <person name="Bonometti L."/>
            <person name="Westerberg I."/>
            <person name="Brannstrom I.O."/>
            <person name="Guillou S."/>
            <person name="Cros-Aarteil S."/>
            <person name="Calhoun S."/>
            <person name="Haridas S."/>
            <person name="Kuo A."/>
            <person name="Mondo S."/>
            <person name="Pangilinan J."/>
            <person name="Riley R."/>
            <person name="Labutti K."/>
            <person name="Andreopoulos B."/>
            <person name="Lipzen A."/>
            <person name="Chen C."/>
            <person name="Yanf M."/>
            <person name="Daum C."/>
            <person name="Ng V."/>
            <person name="Clum A."/>
            <person name="Steindorff A."/>
            <person name="Ohm R."/>
            <person name="Martin F."/>
            <person name="Silar P."/>
            <person name="Natvig D."/>
            <person name="Lalanne C."/>
            <person name="Gautier V."/>
            <person name="Ament-Velasquez S.L."/>
            <person name="Kruys A."/>
            <person name="Hutchinson M.I."/>
            <person name="Powell A.J."/>
            <person name="Barry K."/>
            <person name="Miller A.N."/>
            <person name="Grigoriev I.V."/>
            <person name="Debuchy R."/>
            <person name="Gladieux P."/>
            <person name="Thoren M.H."/>
            <person name="Johannesson H."/>
        </authorList>
    </citation>
    <scope>NUCLEOTIDE SEQUENCE</scope>
    <source>
        <strain evidence="3">SMH2532-1</strain>
    </source>
</reference>
<keyword evidence="4" id="KW-1185">Reference proteome</keyword>
<feature type="domain" description="DUF7907" evidence="2">
    <location>
        <begin position="30"/>
        <end position="212"/>
    </location>
</feature>